<dbReference type="EMBL" id="LR215974">
    <property type="protein sequence ID" value="VFB04924.1"/>
    <property type="molecule type" value="Genomic_DNA"/>
</dbReference>
<proteinExistence type="predicted"/>
<dbReference type="Pfam" id="PF08889">
    <property type="entry name" value="WbqC"/>
    <property type="match status" value="1"/>
</dbReference>
<sequence length="216" mass="25969">MKYLNKVLHFSIKTMQNILLPVFYLPPVSWFSEFLSAENEIIFEQFENFPKQTYRNRTNIYGANGKLSLIIPINHNGSRILKDIEISYREDWQKLHWKSIKTAYQSSPYFEYYEDKLIKLYESRDKFLLDFNLKSIEIIQKILKTEKAYSLNNEYVKFPEEVNFRERFSAKNPSEYEMDEYYQTFSDKMGFLKDLSILDLICNKGPESVTYLKEIK</sequence>
<gene>
    <name evidence="1" type="ORF">NCTC12078_02977</name>
</gene>
<reference evidence="1 2" key="1">
    <citation type="submission" date="2019-02" db="EMBL/GenBank/DDBJ databases">
        <authorList>
            <consortium name="Pathogen Informatics"/>
        </authorList>
    </citation>
    <scope>NUCLEOTIDE SEQUENCE [LARGE SCALE GENOMIC DNA]</scope>
    <source>
        <strain evidence="1 2">3012STDY6944375</strain>
    </source>
</reference>
<name>A0A4V6IDV4_9FLAO</name>
<dbReference type="KEGG" id="ctai:NCTC12078_02977"/>
<accession>A0A4V6IDV4</accession>
<dbReference type="AlphaFoldDB" id="A0A4V6IDV4"/>
<dbReference type="InterPro" id="IPR014985">
    <property type="entry name" value="WbqC"/>
</dbReference>
<organism evidence="1 2">
    <name type="scientific">Chryseobacterium taihuense</name>
    <dbReference type="NCBI Taxonomy" id="1141221"/>
    <lineage>
        <taxon>Bacteria</taxon>
        <taxon>Pseudomonadati</taxon>
        <taxon>Bacteroidota</taxon>
        <taxon>Flavobacteriia</taxon>
        <taxon>Flavobacteriales</taxon>
        <taxon>Weeksellaceae</taxon>
        <taxon>Chryseobacterium group</taxon>
        <taxon>Chryseobacterium</taxon>
    </lineage>
</organism>
<evidence type="ECO:0000313" key="2">
    <source>
        <dbReference type="Proteomes" id="UP000290013"/>
    </source>
</evidence>
<protein>
    <submittedName>
        <fullName evidence="1">WbqC-like protein family</fullName>
    </submittedName>
</protein>
<evidence type="ECO:0000313" key="1">
    <source>
        <dbReference type="EMBL" id="VFB04924.1"/>
    </source>
</evidence>
<dbReference type="Proteomes" id="UP000290013">
    <property type="component" value="Chromosome"/>
</dbReference>